<name>A0ABY3SNZ3_9BACL</name>
<dbReference type="Pfam" id="PF00404">
    <property type="entry name" value="Dockerin_1"/>
    <property type="match status" value="1"/>
</dbReference>
<dbReference type="SUPFAM" id="SSF63446">
    <property type="entry name" value="Type I dockerin domain"/>
    <property type="match status" value="1"/>
</dbReference>
<accession>A0ABY3SNZ3</accession>
<dbReference type="InterPro" id="IPR002105">
    <property type="entry name" value="Dockerin_1_rpt"/>
</dbReference>
<proteinExistence type="predicted"/>
<feature type="signal peptide" evidence="1">
    <location>
        <begin position="1"/>
        <end position="26"/>
    </location>
</feature>
<feature type="domain" description="Bacterial Ig-like" evidence="2">
    <location>
        <begin position="190"/>
        <end position="248"/>
    </location>
</feature>
<dbReference type="Gene3D" id="2.60.120.260">
    <property type="entry name" value="Galactose-binding domain-like"/>
    <property type="match status" value="1"/>
</dbReference>
<reference evidence="3 4" key="1">
    <citation type="journal article" date="2024" name="Int. J. Syst. Evol. Microbiol.">
        <title>Paenibacillus hexagrammi sp. nov., a novel bacterium isolated from the gut content of Hexagrammos agrammus.</title>
        <authorList>
            <person name="Jung H.K."/>
            <person name="Kim D.G."/>
            <person name="Zin H."/>
            <person name="Park J."/>
            <person name="Jung H."/>
            <person name="Kim Y.O."/>
            <person name="Kong H.J."/>
            <person name="Kim J.W."/>
            <person name="Kim Y.S."/>
        </authorList>
    </citation>
    <scope>NUCLEOTIDE SEQUENCE [LARGE SCALE GENOMIC DNA]</scope>
    <source>
        <strain evidence="3 4">YPD9-1</strain>
    </source>
</reference>
<keyword evidence="4" id="KW-1185">Reference proteome</keyword>
<sequence>MRSVRVKMKRKSGILAVSLLAFSLVAGGVGVSANEPVNYVQNPGFEDSNSNAWVFQDISGAATINGNNTHAGSKALNYWLGSPFEFTVSQTITGLPDGRYSVSASVEGGGGESEAQLFAKDFGGAELTSDYTNTGWAVWSQPQITHINVVNGQCTIGFHIKGNSGNWGSMDDVVLTRIGELETDAVPLTINPIEVDAFVHDVPSLPSVIKAVYADDQSAIRTPVQWEAMDSSTFASPGTFTVQGSAEGFGQPVTATVHVTYKPIDLNGDSVVNALDLAWATYALHAHIGDAKWDEVKAADINNDGVIDQADLGLIVAGMVSAP</sequence>
<organism evidence="3 4">
    <name type="scientific">Paenibacillus hexagrammi</name>
    <dbReference type="NCBI Taxonomy" id="2908839"/>
    <lineage>
        <taxon>Bacteria</taxon>
        <taxon>Bacillati</taxon>
        <taxon>Bacillota</taxon>
        <taxon>Bacilli</taxon>
        <taxon>Bacillales</taxon>
        <taxon>Paenibacillaceae</taxon>
        <taxon>Paenibacillus</taxon>
    </lineage>
</organism>
<dbReference type="InterPro" id="IPR036439">
    <property type="entry name" value="Dockerin_dom_sf"/>
</dbReference>
<evidence type="ECO:0000256" key="1">
    <source>
        <dbReference type="SAM" id="SignalP"/>
    </source>
</evidence>
<gene>
    <name evidence="3" type="ORF">L0M14_07210</name>
</gene>
<dbReference type="PROSITE" id="PS00018">
    <property type="entry name" value="EF_HAND_1"/>
    <property type="match status" value="1"/>
</dbReference>
<protein>
    <submittedName>
        <fullName evidence="3">Ig-like domain-containing protein</fullName>
    </submittedName>
</protein>
<feature type="chain" id="PRO_5046092982" evidence="1">
    <location>
        <begin position="27"/>
        <end position="323"/>
    </location>
</feature>
<evidence type="ECO:0000259" key="2">
    <source>
        <dbReference type="Pfam" id="PF07532"/>
    </source>
</evidence>
<dbReference type="EMBL" id="CP090978">
    <property type="protein sequence ID" value="UJF34926.1"/>
    <property type="molecule type" value="Genomic_DNA"/>
</dbReference>
<dbReference type="InterPro" id="IPR011081">
    <property type="entry name" value="Big_4"/>
</dbReference>
<evidence type="ECO:0000313" key="3">
    <source>
        <dbReference type="EMBL" id="UJF34926.1"/>
    </source>
</evidence>
<dbReference type="CDD" id="cd14256">
    <property type="entry name" value="Dockerin_I"/>
    <property type="match status" value="1"/>
</dbReference>
<dbReference type="Gene3D" id="1.10.1330.10">
    <property type="entry name" value="Dockerin domain"/>
    <property type="match status" value="1"/>
</dbReference>
<dbReference type="InterPro" id="IPR018247">
    <property type="entry name" value="EF_Hand_1_Ca_BS"/>
</dbReference>
<evidence type="ECO:0000313" key="4">
    <source>
        <dbReference type="Proteomes" id="UP001649230"/>
    </source>
</evidence>
<dbReference type="Pfam" id="PF07532">
    <property type="entry name" value="Big_4"/>
    <property type="match status" value="1"/>
</dbReference>
<keyword evidence="1" id="KW-0732">Signal</keyword>
<dbReference type="Proteomes" id="UP001649230">
    <property type="component" value="Chromosome"/>
</dbReference>
<dbReference type="RefSeq" id="WP_235121499.1">
    <property type="nucleotide sequence ID" value="NZ_CP090978.1"/>
</dbReference>